<dbReference type="Pfam" id="PF00201">
    <property type="entry name" value="UDPGT"/>
    <property type="match status" value="1"/>
</dbReference>
<dbReference type="NCBIfam" id="TIGR01426">
    <property type="entry name" value="MGT"/>
    <property type="match status" value="1"/>
</dbReference>
<evidence type="ECO:0000256" key="3">
    <source>
        <dbReference type="ARBA" id="ARBA00022679"/>
    </source>
</evidence>
<proteinExistence type="inferred from homology"/>
<dbReference type="GO" id="GO:0016758">
    <property type="term" value="F:hexosyltransferase activity"/>
    <property type="evidence" value="ECO:0007669"/>
    <property type="project" value="InterPro"/>
</dbReference>
<keyword evidence="3 4" id="KW-0808">Transferase</keyword>
<reference evidence="4" key="1">
    <citation type="submission" date="2014-05" db="EMBL/GenBank/DDBJ databases">
        <authorList>
            <person name="Horn Fabian"/>
        </authorList>
    </citation>
    <scope>NUCLEOTIDE SEQUENCE</scope>
</reference>
<keyword evidence="2" id="KW-0328">Glycosyltransferase</keyword>
<accession>A0A061A643</accession>
<evidence type="ECO:0000313" key="6">
    <source>
        <dbReference type="Proteomes" id="UP000756710"/>
    </source>
</evidence>
<evidence type="ECO:0000313" key="4">
    <source>
        <dbReference type="EMBL" id="CDR13102.1"/>
    </source>
</evidence>
<keyword evidence="6" id="KW-1185">Reference proteome</keyword>
<evidence type="ECO:0000313" key="5">
    <source>
        <dbReference type="EMBL" id="MBP2066180.1"/>
    </source>
</evidence>
<evidence type="ECO:0000256" key="2">
    <source>
        <dbReference type="ARBA" id="ARBA00022676"/>
    </source>
</evidence>
<dbReference type="HOGENOM" id="CLU_000537_7_1_11"/>
<organism evidence="4">
    <name type="scientific">Streptomyces iranensis</name>
    <dbReference type="NCBI Taxonomy" id="576784"/>
    <lineage>
        <taxon>Bacteria</taxon>
        <taxon>Bacillati</taxon>
        <taxon>Actinomycetota</taxon>
        <taxon>Actinomycetes</taxon>
        <taxon>Kitasatosporales</taxon>
        <taxon>Streptomycetaceae</taxon>
        <taxon>Streptomyces</taxon>
        <taxon>Streptomyces violaceusniger group</taxon>
    </lineage>
</organism>
<dbReference type="PANTHER" id="PTHR48043:SF145">
    <property type="entry name" value="FI06409P-RELATED"/>
    <property type="match status" value="1"/>
</dbReference>
<evidence type="ECO:0000256" key="1">
    <source>
        <dbReference type="ARBA" id="ARBA00009995"/>
    </source>
</evidence>
<dbReference type="CDD" id="cd03784">
    <property type="entry name" value="GT1_Gtf-like"/>
    <property type="match status" value="1"/>
</dbReference>
<dbReference type="EMBL" id="JAGGLR010000023">
    <property type="protein sequence ID" value="MBP2066180.1"/>
    <property type="molecule type" value="Genomic_DNA"/>
</dbReference>
<reference evidence="5 6" key="2">
    <citation type="submission" date="2021-03" db="EMBL/GenBank/DDBJ databases">
        <title>Genomic Encyclopedia of Type Strains, Phase IV (KMG-IV): sequencing the most valuable type-strain genomes for metagenomic binning, comparative biology and taxonomic classification.</title>
        <authorList>
            <person name="Goeker M."/>
        </authorList>
    </citation>
    <scope>NUCLEOTIDE SEQUENCE [LARGE SCALE GENOMIC DNA]</scope>
    <source>
        <strain evidence="5 6">DSM 41954</strain>
    </source>
</reference>
<dbReference type="Gene3D" id="3.40.50.2000">
    <property type="entry name" value="Glycogen Phosphorylase B"/>
    <property type="match status" value="2"/>
</dbReference>
<dbReference type="InterPro" id="IPR006326">
    <property type="entry name" value="UDPGT_MGT-like"/>
</dbReference>
<dbReference type="PANTHER" id="PTHR48043">
    <property type="entry name" value="EG:EG0003.4 PROTEIN-RELATED"/>
    <property type="match status" value="1"/>
</dbReference>
<dbReference type="SUPFAM" id="SSF53756">
    <property type="entry name" value="UDP-Glycosyltransferase/glycogen phosphorylase"/>
    <property type="match status" value="1"/>
</dbReference>
<sequence>MHFGFVASAAFGHVNPTLPLVEELVARGHRVSYATGPEQLPAVVRAGAIPLEMDWQVELGSFAGTVFTTDGVVGMINTSILEAIAHFPSLLDSLDKAGVEALCIDTIEPAGRCVAHKLGLPEVLTVPHIAVNEHFTLKEFMFPRDFDPTDPKMGEIGRITEVFLTEHDLPAELLLPGAKAAPLNLVFVPRWFQPRGDTFDDTFAFLGPALPRQAAAQHWQPPADGSPVLLVSAGTVYNNQPELLANCVKAFADSPWHVVMATGRTPDLGRVPANFELHKRVPQLAVLRHAKAFISHSGMNSTMEAFYHGVPLVSVPQIPEQRLNGRRTAELGLGRVLETGAITAEMLRTTVDELAGDPEVAANLRRRQQDVRTGDPAKRGADVLEEHLRLIM</sequence>
<dbReference type="EMBL" id="LK022848">
    <property type="protein sequence ID" value="CDR13102.1"/>
    <property type="molecule type" value="Genomic_DNA"/>
</dbReference>
<dbReference type="InterPro" id="IPR002213">
    <property type="entry name" value="UDP_glucos_trans"/>
</dbReference>
<name>A0A061A643_9ACTN</name>
<gene>
    <name evidence="5" type="ORF">J2Z30_007228</name>
    <name evidence="4" type="ORF">SIRAN7895</name>
</gene>
<dbReference type="AlphaFoldDB" id="A0A061A643"/>
<dbReference type="InterPro" id="IPR050271">
    <property type="entry name" value="UDP-glycosyltransferase"/>
</dbReference>
<comment type="similarity">
    <text evidence="1">Belongs to the UDP-glycosyltransferase family.</text>
</comment>
<dbReference type="Proteomes" id="UP000756710">
    <property type="component" value="Unassembled WGS sequence"/>
</dbReference>
<dbReference type="RefSeq" id="WP_044578028.1">
    <property type="nucleotide sequence ID" value="NZ_BAABDR010000086.1"/>
</dbReference>
<dbReference type="GeneID" id="32470913"/>
<dbReference type="GO" id="GO:0017000">
    <property type="term" value="P:antibiotic biosynthetic process"/>
    <property type="evidence" value="ECO:0007669"/>
    <property type="project" value="UniProtKB-ARBA"/>
</dbReference>
<dbReference type="GO" id="GO:0008194">
    <property type="term" value="F:UDP-glycosyltransferase activity"/>
    <property type="evidence" value="ECO:0007669"/>
    <property type="project" value="InterPro"/>
</dbReference>
<protein>
    <submittedName>
        <fullName evidence="4">Glycosyl transferase</fullName>
    </submittedName>
    <submittedName>
        <fullName evidence="5">MGT family glycosyltransferase</fullName>
    </submittedName>
</protein>
<dbReference type="FunFam" id="3.40.50.2000:FF:000072">
    <property type="entry name" value="Glycosyl transferase"/>
    <property type="match status" value="1"/>
</dbReference>